<name>A0A256ACY5_9FLAO</name>
<dbReference type="EMBL" id="NOXX01000031">
    <property type="protein sequence ID" value="OYQ51501.1"/>
    <property type="molecule type" value="Genomic_DNA"/>
</dbReference>
<reference evidence="1 2" key="1">
    <citation type="submission" date="2017-07" db="EMBL/GenBank/DDBJ databases">
        <title>Flavobacterium cyanobacteriorum sp. nov., isolated from cyanobacterial aggregates in a eutrophic lake.</title>
        <authorList>
            <person name="Cai H."/>
        </authorList>
    </citation>
    <scope>NUCLEOTIDE SEQUENCE [LARGE SCALE GENOMIC DNA]</scope>
    <source>
        <strain evidence="1 2">TH167</strain>
    </source>
</reference>
<accession>A0A256ACY5</accession>
<keyword evidence="2" id="KW-1185">Reference proteome</keyword>
<comment type="caution">
    <text evidence="1">The sequence shown here is derived from an EMBL/GenBank/DDBJ whole genome shotgun (WGS) entry which is preliminary data.</text>
</comment>
<dbReference type="Proteomes" id="UP000216035">
    <property type="component" value="Unassembled WGS sequence"/>
</dbReference>
<evidence type="ECO:0000313" key="1">
    <source>
        <dbReference type="EMBL" id="OYQ51501.1"/>
    </source>
</evidence>
<dbReference type="AlphaFoldDB" id="A0A256ACY5"/>
<organism evidence="1 2">
    <name type="scientific">Flavobacterium aurantiibacter</name>
    <dbReference type="NCBI Taxonomy" id="2023067"/>
    <lineage>
        <taxon>Bacteria</taxon>
        <taxon>Pseudomonadati</taxon>
        <taxon>Bacteroidota</taxon>
        <taxon>Flavobacteriia</taxon>
        <taxon>Flavobacteriales</taxon>
        <taxon>Flavobacteriaceae</taxon>
        <taxon>Flavobacterium</taxon>
    </lineage>
</organism>
<sequence>MDEKKFNELKAESKNGVIEHNVAEKNSIKISRLGNTYKNMQLFQKIVTHISKTLNKYYYDSDPTSKLARGTIEISSLVQNKKTSSDAEFLSKTTYGDHQRFGDTGSLITMNFDLRKELNTAPNIFSLFEHEFHGHGGNTPLNIKIDRSDQYFKYYQHKAIYQMQSKTENFKNVSKPYRKHVLDQNKAYGN</sequence>
<proteinExistence type="predicted"/>
<evidence type="ECO:0000313" key="2">
    <source>
        <dbReference type="Proteomes" id="UP000216035"/>
    </source>
</evidence>
<protein>
    <submittedName>
        <fullName evidence="1">Uncharacterized protein</fullName>
    </submittedName>
</protein>
<gene>
    <name evidence="1" type="ORF">CHX27_00290</name>
</gene>